<comment type="caution">
    <text evidence="2">The sequence shown here is derived from an EMBL/GenBank/DDBJ whole genome shotgun (WGS) entry which is preliminary data.</text>
</comment>
<sequence length="318" mass="33367">MPLGFGALLSPAGGEAGAEAAAAAAGPASPWDREADRVALQALVADRGNRLLQGQMSSDGVVDIWKTGAEVPLPQGKLLPRDYVDACGRFNMRPVCGGGQKCQYADQHCTVLSSMKKLCGVPMRSIAERMGLDDSDDPALTGVCTYMSARPRVGKLAPWSSGCCGGPNWCNPGNAVKGQRWALCAGQPQVPPRRPRALLGRPCETPGGPLPSDALAATFASGANTCGKVHDDVDLDDDGSSHLTRRLSPCELEAPTWLHAKLMCPEHPDGNGWVMRQAEAGVSALALAPAFLPRRPGGARLAPRGPLPRAPRRGGRFL</sequence>
<accession>A0ABN9TQ98</accession>
<protein>
    <submittedName>
        <fullName evidence="2">Uncharacterized protein</fullName>
    </submittedName>
</protein>
<dbReference type="Proteomes" id="UP001189429">
    <property type="component" value="Unassembled WGS sequence"/>
</dbReference>
<reference evidence="2" key="1">
    <citation type="submission" date="2023-10" db="EMBL/GenBank/DDBJ databases">
        <authorList>
            <person name="Chen Y."/>
            <person name="Shah S."/>
            <person name="Dougan E. K."/>
            <person name="Thang M."/>
            <person name="Chan C."/>
        </authorList>
    </citation>
    <scope>NUCLEOTIDE SEQUENCE [LARGE SCALE GENOMIC DNA]</scope>
</reference>
<feature type="compositionally biased region" description="Low complexity" evidence="1">
    <location>
        <begin position="294"/>
        <end position="304"/>
    </location>
</feature>
<organism evidence="2 3">
    <name type="scientific">Prorocentrum cordatum</name>
    <dbReference type="NCBI Taxonomy" id="2364126"/>
    <lineage>
        <taxon>Eukaryota</taxon>
        <taxon>Sar</taxon>
        <taxon>Alveolata</taxon>
        <taxon>Dinophyceae</taxon>
        <taxon>Prorocentrales</taxon>
        <taxon>Prorocentraceae</taxon>
        <taxon>Prorocentrum</taxon>
    </lineage>
</organism>
<name>A0ABN9TQ98_9DINO</name>
<evidence type="ECO:0000313" key="3">
    <source>
        <dbReference type="Proteomes" id="UP001189429"/>
    </source>
</evidence>
<evidence type="ECO:0000256" key="1">
    <source>
        <dbReference type="SAM" id="MobiDB-lite"/>
    </source>
</evidence>
<keyword evidence="3" id="KW-1185">Reference proteome</keyword>
<evidence type="ECO:0000313" key="2">
    <source>
        <dbReference type="EMBL" id="CAK0848253.1"/>
    </source>
</evidence>
<feature type="region of interest" description="Disordered" evidence="1">
    <location>
        <begin position="294"/>
        <end position="318"/>
    </location>
</feature>
<gene>
    <name evidence="2" type="ORF">PCOR1329_LOCUS41243</name>
</gene>
<proteinExistence type="predicted"/>
<dbReference type="EMBL" id="CAUYUJ010014961">
    <property type="protein sequence ID" value="CAK0848253.1"/>
    <property type="molecule type" value="Genomic_DNA"/>
</dbReference>